<reference evidence="1" key="2">
    <citation type="journal article" date="2015" name="Data Brief">
        <title>Shoot transcriptome of the giant reed, Arundo donax.</title>
        <authorList>
            <person name="Barrero R.A."/>
            <person name="Guerrero F.D."/>
            <person name="Moolhuijzen P."/>
            <person name="Goolsby J.A."/>
            <person name="Tidwell J."/>
            <person name="Bellgard S.E."/>
            <person name="Bellgard M.I."/>
        </authorList>
    </citation>
    <scope>NUCLEOTIDE SEQUENCE</scope>
    <source>
        <tissue evidence="1">Shoot tissue taken approximately 20 cm above the soil surface</tissue>
    </source>
</reference>
<protein>
    <submittedName>
        <fullName evidence="1">Uncharacterized protein</fullName>
    </submittedName>
</protein>
<sequence length="24" mass="2680">MVMLTESPRMHVDVAKIRSCAHPA</sequence>
<dbReference type="AlphaFoldDB" id="A0A0A9F7Z5"/>
<reference evidence="1" key="1">
    <citation type="submission" date="2014-09" db="EMBL/GenBank/DDBJ databases">
        <authorList>
            <person name="Magalhaes I.L.F."/>
            <person name="Oliveira U."/>
            <person name="Santos F.R."/>
            <person name="Vidigal T.H.D.A."/>
            <person name="Brescovit A.D."/>
            <person name="Santos A.J."/>
        </authorList>
    </citation>
    <scope>NUCLEOTIDE SEQUENCE</scope>
    <source>
        <tissue evidence="1">Shoot tissue taken approximately 20 cm above the soil surface</tissue>
    </source>
</reference>
<evidence type="ECO:0000313" key="1">
    <source>
        <dbReference type="EMBL" id="JAE09115.1"/>
    </source>
</evidence>
<dbReference type="EMBL" id="GBRH01188781">
    <property type="protein sequence ID" value="JAE09115.1"/>
    <property type="molecule type" value="Transcribed_RNA"/>
</dbReference>
<accession>A0A0A9F7Z5</accession>
<name>A0A0A9F7Z5_ARUDO</name>
<organism evidence="1">
    <name type="scientific">Arundo donax</name>
    <name type="common">Giant reed</name>
    <name type="synonym">Donax arundinaceus</name>
    <dbReference type="NCBI Taxonomy" id="35708"/>
    <lineage>
        <taxon>Eukaryota</taxon>
        <taxon>Viridiplantae</taxon>
        <taxon>Streptophyta</taxon>
        <taxon>Embryophyta</taxon>
        <taxon>Tracheophyta</taxon>
        <taxon>Spermatophyta</taxon>
        <taxon>Magnoliopsida</taxon>
        <taxon>Liliopsida</taxon>
        <taxon>Poales</taxon>
        <taxon>Poaceae</taxon>
        <taxon>PACMAD clade</taxon>
        <taxon>Arundinoideae</taxon>
        <taxon>Arundineae</taxon>
        <taxon>Arundo</taxon>
    </lineage>
</organism>
<proteinExistence type="predicted"/>